<keyword evidence="2" id="KW-0808">Transferase</keyword>
<gene>
    <name evidence="6" type="ORF">HKT17_00480</name>
</gene>
<dbReference type="EMBL" id="CP053084">
    <property type="protein sequence ID" value="QJR28286.1"/>
    <property type="molecule type" value="Genomic_DNA"/>
</dbReference>
<reference evidence="6 7" key="1">
    <citation type="submission" date="2020-05" db="EMBL/GenBank/DDBJ databases">
        <title>Compete genome of Limnobacter sp. SAORIC-580.</title>
        <authorList>
            <person name="Song J."/>
            <person name="Cho J.-C."/>
        </authorList>
    </citation>
    <scope>NUCLEOTIDE SEQUENCE [LARGE SCALE GENOMIC DNA]</scope>
    <source>
        <strain evidence="6 7">SAORIC-580</strain>
    </source>
</reference>
<dbReference type="CDD" id="cd17808">
    <property type="entry name" value="HipA_Ec_like"/>
    <property type="match status" value="1"/>
</dbReference>
<organism evidence="6 7">
    <name type="scientific">Limnobacter profundi</name>
    <dbReference type="NCBI Taxonomy" id="2732163"/>
    <lineage>
        <taxon>Bacteria</taxon>
        <taxon>Pseudomonadati</taxon>
        <taxon>Pseudomonadota</taxon>
        <taxon>Betaproteobacteria</taxon>
        <taxon>Burkholderiales</taxon>
        <taxon>Burkholderiaceae</taxon>
        <taxon>Limnobacter</taxon>
    </lineage>
</organism>
<dbReference type="InterPro" id="IPR017508">
    <property type="entry name" value="HipA_N1"/>
</dbReference>
<evidence type="ECO:0000313" key="7">
    <source>
        <dbReference type="Proteomes" id="UP000501130"/>
    </source>
</evidence>
<evidence type="ECO:0000256" key="1">
    <source>
        <dbReference type="ARBA" id="ARBA00010164"/>
    </source>
</evidence>
<feature type="domain" description="HipA-like C-terminal" evidence="4">
    <location>
        <begin position="159"/>
        <end position="409"/>
    </location>
</feature>
<dbReference type="Proteomes" id="UP000501130">
    <property type="component" value="Chromosome"/>
</dbReference>
<evidence type="ECO:0000256" key="2">
    <source>
        <dbReference type="ARBA" id="ARBA00022679"/>
    </source>
</evidence>
<evidence type="ECO:0000259" key="5">
    <source>
        <dbReference type="Pfam" id="PF13657"/>
    </source>
</evidence>
<comment type="similarity">
    <text evidence="1">Belongs to the HipA Ser/Thr kinase family.</text>
</comment>
<dbReference type="NCBIfam" id="TIGR03071">
    <property type="entry name" value="couple_hipA"/>
    <property type="match status" value="1"/>
</dbReference>
<dbReference type="Pfam" id="PF13657">
    <property type="entry name" value="Couple_hipA"/>
    <property type="match status" value="1"/>
</dbReference>
<evidence type="ECO:0000313" key="6">
    <source>
        <dbReference type="EMBL" id="QJR28286.1"/>
    </source>
</evidence>
<keyword evidence="3" id="KW-0418">Kinase</keyword>
<dbReference type="PANTHER" id="PTHR37419">
    <property type="entry name" value="SERINE/THREONINE-PROTEIN KINASE TOXIN HIPA"/>
    <property type="match status" value="1"/>
</dbReference>
<dbReference type="InterPro" id="IPR012893">
    <property type="entry name" value="HipA-like_C"/>
</dbReference>
<name>A0ABX6N1M8_9BURK</name>
<protein>
    <submittedName>
        <fullName evidence="6">Type II toxin-antitoxin system HipA family toxin</fullName>
    </submittedName>
</protein>
<evidence type="ECO:0000259" key="4">
    <source>
        <dbReference type="Pfam" id="PF07804"/>
    </source>
</evidence>
<dbReference type="RefSeq" id="WP_171096993.1">
    <property type="nucleotide sequence ID" value="NZ_CP053084.1"/>
</dbReference>
<proteinExistence type="inferred from homology"/>
<dbReference type="Pfam" id="PF07804">
    <property type="entry name" value="HipA_C"/>
    <property type="match status" value="1"/>
</dbReference>
<sequence length="447" mass="49783">MGRRSHSQSLSIWSNGQRVGLWTIPARGDMQLQYDPDWQASELGRPLSLSLQFNIQNLPIKGDKVLNYFDNLLPDSEAIRKRVAERFKTGSIDAFDLLKAIGRDCVGAVQLLGEHEEPENIESVQSHPVSKKDIESLLIETVSPIGFGTNVNPHTDLRISIAGAQEKTALLRWKGKWCIPQGSTPTTHILKLPLGLMGGQKADFTTSVDNEWLCMTLLKAYGLPVANVDIETFGTQRVLVVERFDRKIAPNGEWIMRLPQEDFCQVTGMPSILKYESDGGPGLQTLFNTLQQSENSATDLRTLMATQILFWLLRAPDGHAKNFSVQLLPRGRFRLAPLYDVMSAYPVMGKGPHQWSSKQIKLSMALLGKNRHYSMDSIVRRHFKSTAKHLGYEEYIEPLIEDLLARTPAVIERVSKKLPDGFSSHVAETVLGGLGKAANKLSGKSSL</sequence>
<dbReference type="PANTHER" id="PTHR37419:SF1">
    <property type="entry name" value="SERINE_THREONINE-PROTEIN KINASE TOXIN HIPA"/>
    <property type="match status" value="1"/>
</dbReference>
<accession>A0ABX6N1M8</accession>
<feature type="domain" description="HipA N-terminal subdomain 1" evidence="5">
    <location>
        <begin position="10"/>
        <end position="111"/>
    </location>
</feature>
<dbReference type="InterPro" id="IPR052028">
    <property type="entry name" value="HipA_Ser/Thr_kinase"/>
</dbReference>
<keyword evidence="7" id="KW-1185">Reference proteome</keyword>
<evidence type="ECO:0000256" key="3">
    <source>
        <dbReference type="ARBA" id="ARBA00022777"/>
    </source>
</evidence>